<keyword evidence="1" id="KW-0472">Membrane</keyword>
<reference evidence="3" key="1">
    <citation type="journal article" date="2015" name="Int. J. Syst. Evol. Microbiol.">
        <title>Rhizobium alvei sp. nov., isolated from a freshwater river.</title>
        <authorList>
            <person name="Sheu S.Y."/>
            <person name="Huang H.W."/>
            <person name="Young C.C."/>
            <person name="Chen W.M."/>
        </authorList>
    </citation>
    <scope>NUCLEOTIDE SEQUENCE</scope>
    <source>
        <strain evidence="3">TNR-22</strain>
    </source>
</reference>
<dbReference type="EMBL" id="JAUOZU010000001">
    <property type="protein sequence ID" value="MDO6962647.1"/>
    <property type="molecule type" value="Genomic_DNA"/>
</dbReference>
<protein>
    <submittedName>
        <fullName evidence="3">DUF4328 domain-containing protein</fullName>
    </submittedName>
</protein>
<sequence length="225" mass="24616">MSDNELQRRASLIGRVRRIFAVIAALSMFGIVIHIGMIAMMLLGGPEALIPPNSLPIEPNVWPSVDEVTFLALFLLLVAAGLLWLVWLFLSMRFVRRAGGRTRFSPWIGIVYHFVPVLGLVMPMLLLDELETALENLINKESVNRSVQGLTTGAVTKLAMILLVAAGSMVEDANSGQQYAVALLTVAAGNLLMLLALWLSTRFALKMELLQQAIAGRLQPDIPES</sequence>
<feature type="domain" description="DUF4328" evidence="2">
    <location>
        <begin position="69"/>
        <end position="203"/>
    </location>
</feature>
<keyword evidence="1" id="KW-1133">Transmembrane helix</keyword>
<name>A0ABT8YGX4_9HYPH</name>
<evidence type="ECO:0000256" key="1">
    <source>
        <dbReference type="SAM" id="Phobius"/>
    </source>
</evidence>
<dbReference type="InterPro" id="IPR025565">
    <property type="entry name" value="DUF4328"/>
</dbReference>
<gene>
    <name evidence="3" type="ORF">Q4481_01685</name>
</gene>
<keyword evidence="1" id="KW-0812">Transmembrane</keyword>
<accession>A0ABT8YGX4</accession>
<evidence type="ECO:0000313" key="3">
    <source>
        <dbReference type="EMBL" id="MDO6962647.1"/>
    </source>
</evidence>
<proteinExistence type="predicted"/>
<keyword evidence="4" id="KW-1185">Reference proteome</keyword>
<dbReference type="Proteomes" id="UP001174932">
    <property type="component" value="Unassembled WGS sequence"/>
</dbReference>
<organism evidence="3 4">
    <name type="scientific">Rhizobium alvei</name>
    <dbReference type="NCBI Taxonomy" id="1132659"/>
    <lineage>
        <taxon>Bacteria</taxon>
        <taxon>Pseudomonadati</taxon>
        <taxon>Pseudomonadota</taxon>
        <taxon>Alphaproteobacteria</taxon>
        <taxon>Hyphomicrobiales</taxon>
        <taxon>Rhizobiaceae</taxon>
        <taxon>Rhizobium/Agrobacterium group</taxon>
        <taxon>Rhizobium</taxon>
    </lineage>
</organism>
<feature type="transmembrane region" description="Helical" evidence="1">
    <location>
        <begin position="147"/>
        <end position="167"/>
    </location>
</feature>
<feature type="transmembrane region" description="Helical" evidence="1">
    <location>
        <begin position="104"/>
        <end position="127"/>
    </location>
</feature>
<feature type="transmembrane region" description="Helical" evidence="1">
    <location>
        <begin position="179"/>
        <end position="199"/>
    </location>
</feature>
<dbReference type="Pfam" id="PF14219">
    <property type="entry name" value="DUF4328"/>
    <property type="match status" value="1"/>
</dbReference>
<evidence type="ECO:0000259" key="2">
    <source>
        <dbReference type="Pfam" id="PF14219"/>
    </source>
</evidence>
<comment type="caution">
    <text evidence="3">The sequence shown here is derived from an EMBL/GenBank/DDBJ whole genome shotgun (WGS) entry which is preliminary data.</text>
</comment>
<feature type="transmembrane region" description="Helical" evidence="1">
    <location>
        <begin position="20"/>
        <end position="43"/>
    </location>
</feature>
<evidence type="ECO:0000313" key="4">
    <source>
        <dbReference type="Proteomes" id="UP001174932"/>
    </source>
</evidence>
<feature type="transmembrane region" description="Helical" evidence="1">
    <location>
        <begin position="68"/>
        <end position="92"/>
    </location>
</feature>
<reference evidence="3" key="2">
    <citation type="submission" date="2023-07" db="EMBL/GenBank/DDBJ databases">
        <authorList>
            <person name="Shen H."/>
        </authorList>
    </citation>
    <scope>NUCLEOTIDE SEQUENCE</scope>
    <source>
        <strain evidence="3">TNR-22</strain>
    </source>
</reference>
<dbReference type="RefSeq" id="WP_304374530.1">
    <property type="nucleotide sequence ID" value="NZ_JAUOZU010000001.1"/>
</dbReference>